<dbReference type="InterPro" id="IPR029382">
    <property type="entry name" value="NCU-G1"/>
</dbReference>
<keyword evidence="5 13" id="KW-1133">Transmembrane helix</keyword>
<protein>
    <recommendedName>
        <fullName evidence="2">Glycosylated lysosomal membrane protein</fullName>
    </recommendedName>
    <alternativeName>
        <fullName evidence="11">Lysosomal protein NCU-G1</fullName>
    </alternativeName>
</protein>
<evidence type="ECO:0000256" key="7">
    <source>
        <dbReference type="ARBA" id="ARBA00023180"/>
    </source>
</evidence>
<evidence type="ECO:0000256" key="4">
    <source>
        <dbReference type="ARBA" id="ARBA00022729"/>
    </source>
</evidence>
<evidence type="ECO:0000256" key="9">
    <source>
        <dbReference type="ARBA" id="ARBA00024176"/>
    </source>
</evidence>
<dbReference type="Pfam" id="PF15065">
    <property type="entry name" value="NCU-G1"/>
    <property type="match status" value="1"/>
</dbReference>
<name>A0A7J7UTE6_PIPKU</name>
<comment type="function">
    <text evidence="9">Required to protect lysosomal transporter MFSD1 from lysosomal proteolysis and for MFSD1 lysosomal localization.</text>
</comment>
<keyword evidence="6 13" id="KW-0472">Membrane</keyword>
<evidence type="ECO:0000313" key="16">
    <source>
        <dbReference type="Proteomes" id="UP000558488"/>
    </source>
</evidence>
<evidence type="ECO:0000256" key="1">
    <source>
        <dbReference type="ARBA" id="ARBA00010599"/>
    </source>
</evidence>
<gene>
    <name evidence="15" type="ORF">mPipKuh1_005614</name>
</gene>
<keyword evidence="4 14" id="KW-0732">Signal</keyword>
<evidence type="ECO:0000256" key="11">
    <source>
        <dbReference type="ARBA" id="ARBA00030059"/>
    </source>
</evidence>
<dbReference type="AlphaFoldDB" id="A0A7J7UTE6"/>
<dbReference type="OrthoDB" id="6264340at2759"/>
<dbReference type="PANTHER" id="PTHR31981:SF1">
    <property type="entry name" value="GLYCOSYLATED LYSOSOMAL MEMBRANE PROTEIN"/>
    <property type="match status" value="1"/>
</dbReference>
<sequence>MCSCEEPRWGWGHCAPSPILLLSLLLAAPSGLLGEETRQVTLEVIPDSMGLPQNLLHIRAVGTNSTLHYVWSSLGPPAVLLVATNTPHSNLSVNWSRLLSDEPDGALMVLPKDSIQFSSALVFTRLLEFDSTNTSDVAATPPGKPYPPYSLAEFSWNNISDSLDPATLSATLRGHPSHDPTRAFANGSLAFRVQAFSRSGRPAQPPRLLHTMDTCQLEVALVGASPRGNGSLFGLEVATLGQGLDCPSMQEQHSIDDEYAPAVFQLDQLLWGSLPSGFAQWRPVAFSQKQGGRESALPCQASPLHPTLEYPLPQSPIVRAFFGSQNNFCAFNLTFGASAGPGYWDQHYLSWSMLLGVGTPPADALSPLVLGIMAVALGAPGLMLLAGGLFLLLGPKRYSEYQPIN</sequence>
<evidence type="ECO:0000256" key="3">
    <source>
        <dbReference type="ARBA" id="ARBA00022692"/>
    </source>
</evidence>
<keyword evidence="3 13" id="KW-0812">Transmembrane</keyword>
<reference evidence="15 16" key="1">
    <citation type="journal article" date="2020" name="Nature">
        <title>Six reference-quality genomes reveal evolution of bat adaptations.</title>
        <authorList>
            <person name="Jebb D."/>
            <person name="Huang Z."/>
            <person name="Pippel M."/>
            <person name="Hughes G.M."/>
            <person name="Lavrichenko K."/>
            <person name="Devanna P."/>
            <person name="Winkler S."/>
            <person name="Jermiin L.S."/>
            <person name="Skirmuntt E.C."/>
            <person name="Katzourakis A."/>
            <person name="Burkitt-Gray L."/>
            <person name="Ray D.A."/>
            <person name="Sullivan K.A.M."/>
            <person name="Roscito J.G."/>
            <person name="Kirilenko B.M."/>
            <person name="Davalos L.M."/>
            <person name="Corthals A.P."/>
            <person name="Power M.L."/>
            <person name="Jones G."/>
            <person name="Ransome R.D."/>
            <person name="Dechmann D.K.N."/>
            <person name="Locatelli A.G."/>
            <person name="Puechmaille S.J."/>
            <person name="Fedrigo O."/>
            <person name="Jarvis E.D."/>
            <person name="Hiller M."/>
            <person name="Vernes S.C."/>
            <person name="Myers E.W."/>
            <person name="Teeling E.C."/>
        </authorList>
    </citation>
    <scope>NUCLEOTIDE SEQUENCE [LARGE SCALE GENOMIC DNA]</scope>
    <source>
        <strain evidence="15">MPipKuh1</strain>
        <tissue evidence="15">Flight muscle</tissue>
    </source>
</reference>
<dbReference type="Proteomes" id="UP000558488">
    <property type="component" value="Unassembled WGS sequence"/>
</dbReference>
<evidence type="ECO:0000256" key="6">
    <source>
        <dbReference type="ARBA" id="ARBA00023136"/>
    </source>
</evidence>
<keyword evidence="7" id="KW-0325">Glycoprotein</keyword>
<evidence type="ECO:0000256" key="5">
    <source>
        <dbReference type="ARBA" id="ARBA00022989"/>
    </source>
</evidence>
<accession>A0A7J7UTE6</accession>
<evidence type="ECO:0000256" key="13">
    <source>
        <dbReference type="SAM" id="Phobius"/>
    </source>
</evidence>
<evidence type="ECO:0000256" key="8">
    <source>
        <dbReference type="ARBA" id="ARBA00023228"/>
    </source>
</evidence>
<evidence type="ECO:0000256" key="14">
    <source>
        <dbReference type="SAM" id="SignalP"/>
    </source>
</evidence>
<feature type="transmembrane region" description="Helical" evidence="13">
    <location>
        <begin position="368"/>
        <end position="393"/>
    </location>
</feature>
<comment type="subcellular location">
    <subcellularLocation>
        <location evidence="10">Lysosome membrane</location>
        <topology evidence="10">Single-pass type I membrane protein</topology>
        <orientation evidence="10">Lumenal side</orientation>
    </subcellularLocation>
</comment>
<keyword evidence="8" id="KW-0458">Lysosome</keyword>
<organism evidence="15 16">
    <name type="scientific">Pipistrellus kuhlii</name>
    <name type="common">Kuhl's pipistrelle</name>
    <dbReference type="NCBI Taxonomy" id="59472"/>
    <lineage>
        <taxon>Eukaryota</taxon>
        <taxon>Metazoa</taxon>
        <taxon>Chordata</taxon>
        <taxon>Craniata</taxon>
        <taxon>Vertebrata</taxon>
        <taxon>Euteleostomi</taxon>
        <taxon>Mammalia</taxon>
        <taxon>Eutheria</taxon>
        <taxon>Laurasiatheria</taxon>
        <taxon>Chiroptera</taxon>
        <taxon>Yangochiroptera</taxon>
        <taxon>Vespertilionidae</taxon>
        <taxon>Pipistrellus</taxon>
    </lineage>
</organism>
<comment type="similarity">
    <text evidence="1">Belongs to the GLMP family.</text>
</comment>
<evidence type="ECO:0000256" key="2">
    <source>
        <dbReference type="ARBA" id="ARBA00018820"/>
    </source>
</evidence>
<dbReference type="PANTHER" id="PTHR31981">
    <property type="entry name" value="GLYCOSYLATED LYSOSOMAL MEMBRANE PROTEIN"/>
    <property type="match status" value="1"/>
</dbReference>
<feature type="signal peptide" evidence="14">
    <location>
        <begin position="1"/>
        <end position="34"/>
    </location>
</feature>
<keyword evidence="16" id="KW-1185">Reference proteome</keyword>
<dbReference type="EMBL" id="JACAGB010000018">
    <property type="protein sequence ID" value="KAF6316041.1"/>
    <property type="molecule type" value="Genomic_DNA"/>
</dbReference>
<evidence type="ECO:0000256" key="12">
    <source>
        <dbReference type="ARBA" id="ARBA00044960"/>
    </source>
</evidence>
<comment type="caution">
    <text evidence="15">The sequence shown here is derived from an EMBL/GenBank/DDBJ whole genome shotgun (WGS) entry which is preliminary data.</text>
</comment>
<evidence type="ECO:0000256" key="10">
    <source>
        <dbReference type="ARBA" id="ARBA00024189"/>
    </source>
</evidence>
<proteinExistence type="inferred from homology"/>
<feature type="chain" id="PRO_5029486519" description="Glycosylated lysosomal membrane protein" evidence="14">
    <location>
        <begin position="35"/>
        <end position="405"/>
    </location>
</feature>
<evidence type="ECO:0000313" key="15">
    <source>
        <dbReference type="EMBL" id="KAF6316041.1"/>
    </source>
</evidence>
<dbReference type="GO" id="GO:0005765">
    <property type="term" value="C:lysosomal membrane"/>
    <property type="evidence" value="ECO:0007669"/>
    <property type="project" value="UniProtKB-SubCell"/>
</dbReference>
<comment type="subunit">
    <text evidence="12">Interacts (via lumenal domain) with lysosomal protein MFSD1; the interaction starts while both proteins are still in the endoplasmic reticulum and is required for stabilization of MFSD1 in lysosomes but has no direct effect on its targeting to lysosomes or transporter activity.</text>
</comment>